<evidence type="ECO:0000313" key="4">
    <source>
        <dbReference type="Proteomes" id="UP000183509"/>
    </source>
</evidence>
<dbReference type="EMBL" id="FKLM01000119">
    <property type="protein sequence ID" value="SAM54125.1"/>
    <property type="molecule type" value="Genomic_DNA"/>
</dbReference>
<dbReference type="EMBL" id="LEQJ01000019">
    <property type="protein sequence ID" value="RBS26931.1"/>
    <property type="molecule type" value="Genomic_DNA"/>
</dbReference>
<feature type="transmembrane region" description="Helical" evidence="1">
    <location>
        <begin position="29"/>
        <end position="48"/>
    </location>
</feature>
<dbReference type="AlphaFoldDB" id="A0A286V8J6"/>
<reference evidence="2 5" key="1">
    <citation type="submission" date="2015-06" db="EMBL/GenBank/DDBJ databases">
        <title>The Genome Sequence of Enterococcus faecium 131EA1.</title>
        <authorList>
            <consortium name="The Broad Institute Genomics Platform"/>
            <consortium name="The Broad Institute Genome Sequencing Center for Infectious Disease"/>
            <person name="Earl A.M."/>
            <person name="Van Tyne D."/>
            <person name="Lebreton F."/>
            <person name="Saavedra J.T."/>
            <person name="Gilmore M.S."/>
            <person name="Manson Mcguire A."/>
            <person name="Clock S."/>
            <person name="Crupain M."/>
            <person name="Rangan U."/>
            <person name="Young S."/>
            <person name="Abouelleil A."/>
            <person name="Cao P."/>
            <person name="Chapman S.B."/>
            <person name="Griggs A."/>
            <person name="Priest M."/>
            <person name="Shea T."/>
            <person name="Wortman J."/>
            <person name="Nusbaum C."/>
            <person name="Birren B."/>
        </authorList>
    </citation>
    <scope>NUCLEOTIDE SEQUENCE [LARGE SCALE GENOMIC DNA]</scope>
    <source>
        <strain evidence="2 5">131EA1</strain>
    </source>
</reference>
<reference evidence="3 4" key="2">
    <citation type="submission" date="2016-04" db="EMBL/GenBank/DDBJ databases">
        <authorList>
            <person name="Millard A."/>
        </authorList>
    </citation>
    <scope>NUCLEOTIDE SEQUENCE [LARGE SCALE GENOMIC DNA]</scope>
    <source>
        <strain evidence="3">Isolate 22</strain>
    </source>
</reference>
<gene>
    <name evidence="3" type="ORF">DTPHA_602986</name>
    <name evidence="2" type="ORF">EB12_02653</name>
</gene>
<sequence length="49" mass="5793">MDLLKDNNCYFLVNSYYLEKNNLLNTCKLCVILILYGYRLVVLVNFSLL</sequence>
<keyword evidence="1" id="KW-0472">Membrane</keyword>
<comment type="caution">
    <text evidence="2">The sequence shown here is derived from an EMBL/GenBank/DDBJ whole genome shotgun (WGS) entry which is preliminary data.</text>
</comment>
<evidence type="ECO:0000313" key="5">
    <source>
        <dbReference type="Proteomes" id="UP000253144"/>
    </source>
</evidence>
<protein>
    <submittedName>
        <fullName evidence="2">Uncharacterized protein</fullName>
    </submittedName>
</protein>
<name>A0A286V8J6_ENTFC</name>
<evidence type="ECO:0000256" key="1">
    <source>
        <dbReference type="SAM" id="Phobius"/>
    </source>
</evidence>
<evidence type="ECO:0000313" key="2">
    <source>
        <dbReference type="EMBL" id="RBS26931.1"/>
    </source>
</evidence>
<organism evidence="2 5">
    <name type="scientific">Enterococcus faecium</name>
    <name type="common">Streptococcus faecium</name>
    <dbReference type="NCBI Taxonomy" id="1352"/>
    <lineage>
        <taxon>Bacteria</taxon>
        <taxon>Bacillati</taxon>
        <taxon>Bacillota</taxon>
        <taxon>Bacilli</taxon>
        <taxon>Lactobacillales</taxon>
        <taxon>Enterococcaceae</taxon>
        <taxon>Enterococcus</taxon>
    </lineage>
</organism>
<accession>A0A286V8J6</accession>
<evidence type="ECO:0000313" key="3">
    <source>
        <dbReference type="EMBL" id="SAM54125.1"/>
    </source>
</evidence>
<keyword evidence="1" id="KW-0812">Transmembrane</keyword>
<proteinExistence type="predicted"/>
<dbReference type="Proteomes" id="UP000253144">
    <property type="component" value="Unassembled WGS sequence"/>
</dbReference>
<keyword evidence="1" id="KW-1133">Transmembrane helix</keyword>
<dbReference type="Proteomes" id="UP000183509">
    <property type="component" value="Unassembled WGS sequence"/>
</dbReference>